<dbReference type="EMBL" id="GBXM01010272">
    <property type="protein sequence ID" value="JAH98305.1"/>
    <property type="molecule type" value="Transcribed_RNA"/>
</dbReference>
<dbReference type="AlphaFoldDB" id="A0A0E9X8Z9"/>
<accession>A0A0E9X8Z9</accession>
<reference evidence="1" key="2">
    <citation type="journal article" date="2015" name="Fish Shellfish Immunol.">
        <title>Early steps in the European eel (Anguilla anguilla)-Vibrio vulnificus interaction in the gills: Role of the RtxA13 toxin.</title>
        <authorList>
            <person name="Callol A."/>
            <person name="Pajuelo D."/>
            <person name="Ebbesson L."/>
            <person name="Teles M."/>
            <person name="MacKenzie S."/>
            <person name="Amaro C."/>
        </authorList>
    </citation>
    <scope>NUCLEOTIDE SEQUENCE</scope>
</reference>
<proteinExistence type="predicted"/>
<name>A0A0E9X8Z9_ANGAN</name>
<organism evidence="1">
    <name type="scientific">Anguilla anguilla</name>
    <name type="common">European freshwater eel</name>
    <name type="synonym">Muraena anguilla</name>
    <dbReference type="NCBI Taxonomy" id="7936"/>
    <lineage>
        <taxon>Eukaryota</taxon>
        <taxon>Metazoa</taxon>
        <taxon>Chordata</taxon>
        <taxon>Craniata</taxon>
        <taxon>Vertebrata</taxon>
        <taxon>Euteleostomi</taxon>
        <taxon>Actinopterygii</taxon>
        <taxon>Neopterygii</taxon>
        <taxon>Teleostei</taxon>
        <taxon>Anguilliformes</taxon>
        <taxon>Anguillidae</taxon>
        <taxon>Anguilla</taxon>
    </lineage>
</organism>
<sequence>MKLTFVLGVSNYSIIRECSLMNTKICNGVIYYSPKVSVILSENAVKAGLTCLLYRSETDLLRHSQMHSINCINGIGVPGYLPAVLVWQMVITVHLSPHSIPARQVVWTAIVGKVPYHWLNQHSNFNFHILKK</sequence>
<evidence type="ECO:0000313" key="1">
    <source>
        <dbReference type="EMBL" id="JAH98305.1"/>
    </source>
</evidence>
<reference evidence="1" key="1">
    <citation type="submission" date="2014-11" db="EMBL/GenBank/DDBJ databases">
        <authorList>
            <person name="Amaro Gonzalez C."/>
        </authorList>
    </citation>
    <scope>NUCLEOTIDE SEQUENCE</scope>
</reference>
<protein>
    <submittedName>
        <fullName evidence="1">Uncharacterized protein</fullName>
    </submittedName>
</protein>